<evidence type="ECO:0000313" key="4">
    <source>
        <dbReference type="WBParaSite" id="SPAL_0000959500.1"/>
    </source>
</evidence>
<dbReference type="PROSITE" id="PS50144">
    <property type="entry name" value="MATH"/>
    <property type="match status" value="1"/>
</dbReference>
<evidence type="ECO:0000313" key="3">
    <source>
        <dbReference type="Proteomes" id="UP000046392"/>
    </source>
</evidence>
<evidence type="ECO:0000259" key="2">
    <source>
        <dbReference type="PROSITE" id="PS50144"/>
    </source>
</evidence>
<sequence length="405" mass="46948">MDSNYFSHGTLEQDIRMENMKQASVTITVNGISYCQVASICDIESRKFNFTGDDKIKWSLKLCPIDASVTGRNFFDIYLNIEESSYEEIITLCSLSVLNVGREKKNRYVEMFKFTSNNFTWQQPISIPKEIILEYKNNISRDDKLTFRCDVFYYCKKINNFDTSKTAHVKNPLKTLSNNLYGILKSSKFYDCIILVNSYKIYANKCILAGRSKVFDTMLKNKRDESELSIIEINDFHPSVVEETIKYLYTGTFPNINEITLQMLRFSKIYKLDELKFMAEESLIYSLNNDNIYGYFIASELYEAKILQEWCLLFIFLNAENLVKTPQCKEFLVNQPFLNNKISQFVADDDTYIIMENVKAFLLNEDPNKHGYHGFTLAVGGKSDPHAYNSDGAGYVMSRREASRS</sequence>
<feature type="domain" description="BTB" evidence="1">
    <location>
        <begin position="190"/>
        <end position="251"/>
    </location>
</feature>
<dbReference type="Proteomes" id="UP000046392">
    <property type="component" value="Unplaced"/>
</dbReference>
<organism evidence="3 4">
    <name type="scientific">Strongyloides papillosus</name>
    <name type="common">Intestinal threadworm</name>
    <dbReference type="NCBI Taxonomy" id="174720"/>
    <lineage>
        <taxon>Eukaryota</taxon>
        <taxon>Metazoa</taxon>
        <taxon>Ecdysozoa</taxon>
        <taxon>Nematoda</taxon>
        <taxon>Chromadorea</taxon>
        <taxon>Rhabditida</taxon>
        <taxon>Tylenchina</taxon>
        <taxon>Panagrolaimomorpha</taxon>
        <taxon>Strongyloidoidea</taxon>
        <taxon>Strongyloididae</taxon>
        <taxon>Strongyloides</taxon>
    </lineage>
</organism>
<evidence type="ECO:0000259" key="1">
    <source>
        <dbReference type="PROSITE" id="PS50097"/>
    </source>
</evidence>
<dbReference type="PANTHER" id="PTHR24413">
    <property type="entry name" value="SPECKLE-TYPE POZ PROTEIN"/>
    <property type="match status" value="1"/>
</dbReference>
<dbReference type="SUPFAM" id="SSF49599">
    <property type="entry name" value="TRAF domain-like"/>
    <property type="match status" value="1"/>
</dbReference>
<dbReference type="InterPro" id="IPR000210">
    <property type="entry name" value="BTB/POZ_dom"/>
</dbReference>
<protein>
    <submittedName>
        <fullName evidence="4">BTB domain-containing protein</fullName>
    </submittedName>
</protein>
<dbReference type="Gene3D" id="3.30.710.10">
    <property type="entry name" value="Potassium Channel Kv1.1, Chain A"/>
    <property type="match status" value="1"/>
</dbReference>
<proteinExistence type="predicted"/>
<dbReference type="WBParaSite" id="SPAL_0000959500.1">
    <property type="protein sequence ID" value="SPAL_0000959500.1"/>
    <property type="gene ID" value="SPAL_0000959500"/>
</dbReference>
<name>A0A0N5BUS6_STREA</name>
<dbReference type="SMART" id="SM00225">
    <property type="entry name" value="BTB"/>
    <property type="match status" value="1"/>
</dbReference>
<feature type="domain" description="MATH" evidence="2">
    <location>
        <begin position="22"/>
        <end position="151"/>
    </location>
</feature>
<dbReference type="GO" id="GO:0030163">
    <property type="term" value="P:protein catabolic process"/>
    <property type="evidence" value="ECO:0007669"/>
    <property type="project" value="UniProtKB-ARBA"/>
</dbReference>
<dbReference type="InterPro" id="IPR008974">
    <property type="entry name" value="TRAF-like"/>
</dbReference>
<dbReference type="STRING" id="174720.A0A0N5BUS6"/>
<reference evidence="4" key="1">
    <citation type="submission" date="2017-02" db="UniProtKB">
        <authorList>
            <consortium name="WormBaseParasite"/>
        </authorList>
    </citation>
    <scope>IDENTIFICATION</scope>
</reference>
<dbReference type="Gene3D" id="2.60.210.10">
    <property type="entry name" value="Apoptosis, Tumor Necrosis Factor Receptor Associated Protein 2, Chain A"/>
    <property type="match status" value="1"/>
</dbReference>
<dbReference type="SUPFAM" id="SSF54695">
    <property type="entry name" value="POZ domain"/>
    <property type="match status" value="1"/>
</dbReference>
<dbReference type="Gene3D" id="3.90.550.50">
    <property type="match status" value="1"/>
</dbReference>
<dbReference type="PROSITE" id="PS50097">
    <property type="entry name" value="BTB"/>
    <property type="match status" value="1"/>
</dbReference>
<dbReference type="Pfam" id="PF00651">
    <property type="entry name" value="BTB"/>
    <property type="match status" value="1"/>
</dbReference>
<accession>A0A0N5BUS6</accession>
<dbReference type="AlphaFoldDB" id="A0A0N5BUS6"/>
<dbReference type="InterPro" id="IPR002083">
    <property type="entry name" value="MATH/TRAF_dom"/>
</dbReference>
<dbReference type="InterPro" id="IPR011333">
    <property type="entry name" value="SKP1/BTB/POZ_sf"/>
</dbReference>
<keyword evidence="3" id="KW-1185">Reference proteome</keyword>